<evidence type="ECO:0000259" key="12">
    <source>
        <dbReference type="PROSITE" id="PS50214"/>
    </source>
</evidence>
<keyword evidence="8" id="KW-0862">Zinc</keyword>
<dbReference type="Gene3D" id="3.40.390.10">
    <property type="entry name" value="Collagenase (Catalytic Domain)"/>
    <property type="match status" value="1"/>
</dbReference>
<keyword evidence="8" id="KW-0479">Metal-binding</keyword>
<dbReference type="InterPro" id="IPR000742">
    <property type="entry name" value="EGF"/>
</dbReference>
<dbReference type="Pfam" id="PF01562">
    <property type="entry name" value="Pep_M12B_propep"/>
    <property type="match status" value="1"/>
</dbReference>
<evidence type="ECO:0000259" key="11">
    <source>
        <dbReference type="PROSITE" id="PS50026"/>
    </source>
</evidence>
<dbReference type="PROSITE" id="PS50215">
    <property type="entry name" value="ADAM_MEPRO"/>
    <property type="match status" value="1"/>
</dbReference>
<reference evidence="14 15" key="1">
    <citation type="journal article" date="2013" name="Nat. Commun.">
        <title>Genome analysis reveals insights into physiology and longevity of the Brandt's bat Myotis brandtii.</title>
        <authorList>
            <person name="Seim I."/>
            <person name="Fang X."/>
            <person name="Xiong Z."/>
            <person name="Lobanov A.V."/>
            <person name="Huang Z."/>
            <person name="Ma S."/>
            <person name="Feng Y."/>
            <person name="Turanov A.A."/>
            <person name="Zhu Y."/>
            <person name="Lenz T.L."/>
            <person name="Gerashchenko M.V."/>
            <person name="Fan D."/>
            <person name="Hee Yim S."/>
            <person name="Yao X."/>
            <person name="Jordan D."/>
            <person name="Xiong Y."/>
            <person name="Ma Y."/>
            <person name="Lyapunov A.N."/>
            <person name="Chen G."/>
            <person name="Kulakova O.I."/>
            <person name="Sun Y."/>
            <person name="Lee S.G."/>
            <person name="Bronson R.T."/>
            <person name="Moskalev A.A."/>
            <person name="Sunyaev S.R."/>
            <person name="Zhang G."/>
            <person name="Krogh A."/>
            <person name="Wang J."/>
            <person name="Gladyshev V.N."/>
        </authorList>
    </citation>
    <scope>NUCLEOTIDE SEQUENCE [LARGE SCALE GENOMIC DNA]</scope>
</reference>
<evidence type="ECO:0000256" key="1">
    <source>
        <dbReference type="ARBA" id="ARBA00004479"/>
    </source>
</evidence>
<feature type="disulfide bond" evidence="7">
    <location>
        <begin position="654"/>
        <end position="663"/>
    </location>
</feature>
<dbReference type="InterPro" id="IPR001590">
    <property type="entry name" value="Peptidase_M12B"/>
</dbReference>
<dbReference type="GO" id="GO:1990913">
    <property type="term" value="C:sperm head plasma membrane"/>
    <property type="evidence" value="ECO:0007669"/>
    <property type="project" value="TreeGrafter"/>
</dbReference>
<dbReference type="EMBL" id="KE164167">
    <property type="protein sequence ID" value="EPQ15677.1"/>
    <property type="molecule type" value="Genomic_DNA"/>
</dbReference>
<dbReference type="PROSITE" id="PS50026">
    <property type="entry name" value="EGF_3"/>
    <property type="match status" value="1"/>
</dbReference>
<dbReference type="eggNOG" id="KOG3607">
    <property type="taxonomic scope" value="Eukaryota"/>
</dbReference>
<evidence type="ECO:0000313" key="14">
    <source>
        <dbReference type="EMBL" id="EPQ15677.1"/>
    </source>
</evidence>
<dbReference type="PROSITE" id="PS50214">
    <property type="entry name" value="DISINTEGRIN_2"/>
    <property type="match status" value="1"/>
</dbReference>
<evidence type="ECO:0000256" key="9">
    <source>
        <dbReference type="SAM" id="MobiDB-lite"/>
    </source>
</evidence>
<evidence type="ECO:0000259" key="13">
    <source>
        <dbReference type="PROSITE" id="PS50215"/>
    </source>
</evidence>
<dbReference type="InterPro" id="IPR034027">
    <property type="entry name" value="Reprolysin_adamalysin"/>
</dbReference>
<feature type="domain" description="Peptidase M12B" evidence="13">
    <location>
        <begin position="205"/>
        <end position="395"/>
    </location>
</feature>
<proteinExistence type="predicted"/>
<feature type="signal peptide" evidence="10">
    <location>
        <begin position="1"/>
        <end position="28"/>
    </location>
</feature>
<dbReference type="Pfam" id="PF01421">
    <property type="entry name" value="Reprolysin"/>
    <property type="match status" value="1"/>
</dbReference>
<dbReference type="PANTHER" id="PTHR11905">
    <property type="entry name" value="ADAM A DISINTEGRIN AND METALLOPROTEASE DOMAIN"/>
    <property type="match status" value="1"/>
</dbReference>
<feature type="region of interest" description="Disordered" evidence="9">
    <location>
        <begin position="724"/>
        <end position="1065"/>
    </location>
</feature>
<dbReference type="GO" id="GO:0004222">
    <property type="term" value="F:metalloendopeptidase activity"/>
    <property type="evidence" value="ECO:0007669"/>
    <property type="project" value="InterPro"/>
</dbReference>
<protein>
    <submittedName>
        <fullName evidence="14">Disintegrin and metalloproteinase domain-containing protein 30</fullName>
    </submittedName>
</protein>
<name>S7Q482_MYOBR</name>
<dbReference type="InterPro" id="IPR024079">
    <property type="entry name" value="MetalloPept_cat_dom_sf"/>
</dbReference>
<dbReference type="GO" id="GO:0007229">
    <property type="term" value="P:integrin-mediated signaling pathway"/>
    <property type="evidence" value="ECO:0007669"/>
    <property type="project" value="UniProtKB-KW"/>
</dbReference>
<dbReference type="InterPro" id="IPR002870">
    <property type="entry name" value="Peptidase_M12B_N"/>
</dbReference>
<dbReference type="InterPro" id="IPR001762">
    <property type="entry name" value="Disintegrin_dom"/>
</dbReference>
<dbReference type="GO" id="GO:0009897">
    <property type="term" value="C:external side of plasma membrane"/>
    <property type="evidence" value="ECO:0007669"/>
    <property type="project" value="TreeGrafter"/>
</dbReference>
<dbReference type="CDD" id="cd04269">
    <property type="entry name" value="ZnMc_adamalysin_II_like"/>
    <property type="match status" value="1"/>
</dbReference>
<dbReference type="GO" id="GO:0046872">
    <property type="term" value="F:metal ion binding"/>
    <property type="evidence" value="ECO:0007669"/>
    <property type="project" value="UniProtKB-KW"/>
</dbReference>
<dbReference type="InterPro" id="IPR018358">
    <property type="entry name" value="Disintegrin_CS"/>
</dbReference>
<feature type="domain" description="Disintegrin" evidence="12">
    <location>
        <begin position="401"/>
        <end position="487"/>
    </location>
</feature>
<dbReference type="SMART" id="SM00050">
    <property type="entry name" value="DISIN"/>
    <property type="match status" value="1"/>
</dbReference>
<organism evidence="14 15">
    <name type="scientific">Myotis brandtii</name>
    <name type="common">Brandt's bat</name>
    <dbReference type="NCBI Taxonomy" id="109478"/>
    <lineage>
        <taxon>Eukaryota</taxon>
        <taxon>Metazoa</taxon>
        <taxon>Chordata</taxon>
        <taxon>Craniata</taxon>
        <taxon>Vertebrata</taxon>
        <taxon>Euteleostomi</taxon>
        <taxon>Mammalia</taxon>
        <taxon>Eutheria</taxon>
        <taxon>Laurasiatheria</taxon>
        <taxon>Chiroptera</taxon>
        <taxon>Yangochiroptera</taxon>
        <taxon>Vespertilionidae</taxon>
        <taxon>Myotis</taxon>
    </lineage>
</organism>
<evidence type="ECO:0000256" key="6">
    <source>
        <dbReference type="PROSITE-ProRule" id="PRU00068"/>
    </source>
</evidence>
<keyword evidence="10" id="KW-0732">Signal</keyword>
<dbReference type="AlphaFoldDB" id="S7Q482"/>
<dbReference type="Proteomes" id="UP000052978">
    <property type="component" value="Unassembled WGS sequence"/>
</dbReference>
<dbReference type="InterPro" id="IPR036436">
    <property type="entry name" value="Disintegrin_dom_sf"/>
</dbReference>
<comment type="subcellular location">
    <subcellularLocation>
        <location evidence="1">Membrane</location>
        <topology evidence="1">Single-pass type I membrane protein</topology>
    </subcellularLocation>
</comment>
<dbReference type="FunFam" id="4.10.70.10:FF:000001">
    <property type="entry name" value="Disintegrin and metalloproteinase domain-containing protein 22"/>
    <property type="match status" value="1"/>
</dbReference>
<sequence length="1065" mass="120765">MRSVRTLVSQGHLLPVLVLALLLVDSLGEDLNFLPKWVFDSSEITIPRKLSFRGGKQGTTKRMSYLLQVQGKKHVVHLWPKRFLLPRHLKVFSYTEEGELVEDHPYIPRDCNYVGVVEGAEDSEATLSTCAGGLRGILKIDAKYYQIEPLKASPSFEHALYLLKNEGGFQDQLCGVTGDETEEQMAQPDIMARYSDYTGPSMHQKYYELGLIFDHERFEFSNSNITDITNDAILLTSIVDTYLQEVRTRVQLRALEVWSDQDRVNINFPTLQQALGQFLIYQRNILSRQFKVDWSQLFIKRHYIDALAWSWGIVCTERYAGSVSVFLDTSILGPATWTAHNLGHSLGMSHDGPLCRCRGRRSCIMGTGRHGFSNCSIIQFFNHVHKEANCLNNIPGEDYVVKRCGNKIVEDEEECDCGSLEDCEDDLCCEPGCRLRPGANCSFGLCCSECQFRPSGYMCRKEETECDLAEYCDGTSSFCPNDTYKQDGTPCKYSARCFQKGCHSAYMQCQSIFGSDAREAPTQCFETVNSIGDQYGNCGMIGAGNYKKCTKRNTVCGRVQCINVETLPDMPEHTSIISTHLEDENLMCWGLGYRLSLVPMGIPDRGVVYDGTSCGTDRICVNTTCYNVSILRFDCEPEKCNHRGYCNNNRNCHCMYGWAPPLCEEQGYGGSIDSGPPGEIPEEVSATVQVVSLMLSRIALLVISVVIVFFRRLIGSYLSSKEIKPEEVKPEEVKPEEVKPEEVKPEEVKPEEVKPEEVKPEEVKPEEVKPEEVKPEEVKPEEVKPEEVKPEEVKPEEVKPEEVKPEEVKPEEVKPEEVKPEEVKPEEVKPEEVKPEEVKPEEVKPEEVKPEEVKPEEVKPEEVKPEEVKPEEVKPEEVKPEEVKPEEVKPEEVKPEEVKPEEVKPEEVKPEEVKPEEVKPEEVKPEEVKPEEVKPEEVKPEEVKPEEVKPEEVKPEEVKPEEVKPEEVKPEEVKPEEVKPEEVKPEEVKPEEVKPEEVKPEEVKPEEVKPEEVKPEEVKPGEVKPGEIKPKEKEVPPADTEVKKPPAKQSKKKKKKGPKEPSVPQ</sequence>
<feature type="binding site" evidence="8">
    <location>
        <position position="350"/>
    </location>
    <ligand>
        <name>Zn(2+)</name>
        <dbReference type="ChEBI" id="CHEBI:29105"/>
        <note>catalytic</note>
    </ligand>
</feature>
<dbReference type="SUPFAM" id="SSF57552">
    <property type="entry name" value="Blood coagulation inhibitor (disintegrin)"/>
    <property type="match status" value="1"/>
</dbReference>
<feature type="compositionally biased region" description="Basic and acidic residues" evidence="9">
    <location>
        <begin position="724"/>
        <end position="1044"/>
    </location>
</feature>
<evidence type="ECO:0000313" key="15">
    <source>
        <dbReference type="Proteomes" id="UP000052978"/>
    </source>
</evidence>
<evidence type="ECO:0000256" key="10">
    <source>
        <dbReference type="SAM" id="SignalP"/>
    </source>
</evidence>
<keyword evidence="2" id="KW-0812">Transmembrane</keyword>
<dbReference type="InterPro" id="IPR006586">
    <property type="entry name" value="ADAM_Cys-rich"/>
</dbReference>
<gene>
    <name evidence="14" type="ORF">D623_10011199</name>
</gene>
<feature type="compositionally biased region" description="Basic residues" evidence="9">
    <location>
        <begin position="1045"/>
        <end position="1057"/>
    </location>
</feature>
<feature type="domain" description="EGF-like" evidence="11">
    <location>
        <begin position="631"/>
        <end position="664"/>
    </location>
</feature>
<keyword evidence="3" id="KW-1133">Transmembrane helix</keyword>
<evidence type="ECO:0000256" key="7">
    <source>
        <dbReference type="PROSITE-ProRule" id="PRU00076"/>
    </source>
</evidence>
<comment type="caution">
    <text evidence="7">Lacks conserved residue(s) required for the propagation of feature annotation.</text>
</comment>
<feature type="binding site" evidence="8">
    <location>
        <position position="340"/>
    </location>
    <ligand>
        <name>Zn(2+)</name>
        <dbReference type="ChEBI" id="CHEBI:29105"/>
        <note>catalytic</note>
    </ligand>
</feature>
<dbReference type="SMART" id="SM00608">
    <property type="entry name" value="ACR"/>
    <property type="match status" value="1"/>
</dbReference>
<dbReference type="Pfam" id="PF08516">
    <property type="entry name" value="ADAM_CR"/>
    <property type="match status" value="1"/>
</dbReference>
<dbReference type="PROSITE" id="PS01186">
    <property type="entry name" value="EGF_2"/>
    <property type="match status" value="1"/>
</dbReference>
<keyword evidence="5 7" id="KW-1015">Disulfide bond</keyword>
<evidence type="ECO:0000256" key="8">
    <source>
        <dbReference type="PROSITE-ProRule" id="PRU00276"/>
    </source>
</evidence>
<dbReference type="SUPFAM" id="SSF55486">
    <property type="entry name" value="Metalloproteases ('zincins'), catalytic domain"/>
    <property type="match status" value="1"/>
</dbReference>
<dbReference type="PROSITE" id="PS00427">
    <property type="entry name" value="DISINTEGRIN_1"/>
    <property type="match status" value="1"/>
</dbReference>
<dbReference type="GO" id="GO:0006508">
    <property type="term" value="P:proteolysis"/>
    <property type="evidence" value="ECO:0007669"/>
    <property type="project" value="InterPro"/>
</dbReference>
<evidence type="ECO:0000256" key="3">
    <source>
        <dbReference type="ARBA" id="ARBA00022989"/>
    </source>
</evidence>
<feature type="disulfide bond" evidence="6">
    <location>
        <begin position="459"/>
        <end position="479"/>
    </location>
</feature>
<keyword evidence="7" id="KW-0245">EGF-like domain</keyword>
<dbReference type="Gene3D" id="4.10.70.10">
    <property type="entry name" value="Disintegrin domain"/>
    <property type="match status" value="1"/>
</dbReference>
<feature type="chain" id="PRO_5004543837" evidence="10">
    <location>
        <begin position="29"/>
        <end position="1065"/>
    </location>
</feature>
<keyword evidence="14" id="KW-0401">Integrin</keyword>
<keyword evidence="15" id="KW-1185">Reference proteome</keyword>
<dbReference type="PRINTS" id="PR00289">
    <property type="entry name" value="DISINTEGRIN"/>
</dbReference>
<dbReference type="PANTHER" id="PTHR11905:SF148">
    <property type="entry name" value="DISINTEGRIN AND METALLOPROTEINASE DOMAIN-CONTAINING PROTEIN 30"/>
    <property type="match status" value="1"/>
</dbReference>
<evidence type="ECO:0000256" key="5">
    <source>
        <dbReference type="ARBA" id="ARBA00023157"/>
    </source>
</evidence>
<evidence type="ECO:0000256" key="2">
    <source>
        <dbReference type="ARBA" id="ARBA00022692"/>
    </source>
</evidence>
<accession>S7Q482</accession>
<keyword evidence="4" id="KW-0472">Membrane</keyword>
<dbReference type="Pfam" id="PF00200">
    <property type="entry name" value="Disintegrin"/>
    <property type="match status" value="1"/>
</dbReference>
<feature type="binding site" evidence="8">
    <location>
        <position position="344"/>
    </location>
    <ligand>
        <name>Zn(2+)</name>
        <dbReference type="ChEBI" id="CHEBI:29105"/>
        <note>catalytic</note>
    </ligand>
</feature>
<dbReference type="GO" id="GO:0008584">
    <property type="term" value="P:male gonad development"/>
    <property type="evidence" value="ECO:0007669"/>
    <property type="project" value="TreeGrafter"/>
</dbReference>
<evidence type="ECO:0000256" key="4">
    <source>
        <dbReference type="ARBA" id="ARBA00023136"/>
    </source>
</evidence>